<comment type="caution">
    <text evidence="1">The sequence shown here is derived from an EMBL/GenBank/DDBJ whole genome shotgun (WGS) entry which is preliminary data.</text>
</comment>
<gene>
    <name evidence="1" type="ORF">DFJ43DRAFT_985514</name>
</gene>
<reference evidence="1" key="1">
    <citation type="submission" date="2022-08" db="EMBL/GenBank/DDBJ databases">
        <authorList>
            <consortium name="DOE Joint Genome Institute"/>
            <person name="Min B."/>
            <person name="Sierra-Patev S."/>
            <person name="Naranjo-Ortiz M."/>
            <person name="Looney B."/>
            <person name="Konkel Z."/>
            <person name="Slot J.C."/>
            <person name="Sakamoto Y."/>
            <person name="Steenwyk J.L."/>
            <person name="Rokas A."/>
            <person name="Carro J."/>
            <person name="Camarero S."/>
            <person name="Ferreira P."/>
            <person name="Molpeceres G."/>
            <person name="Ruiz-duenas F.J."/>
            <person name="Serrano A."/>
            <person name="Henrissat B."/>
            <person name="Drula E."/>
            <person name="Hughes K.W."/>
            <person name="Mata J.L."/>
            <person name="Ishikawa N.K."/>
            <person name="Vargas-Isla R."/>
            <person name="Ushijima S."/>
            <person name="Smith C.A."/>
            <person name="Ahrendt S."/>
            <person name="Andreopoulos W."/>
            <person name="He G."/>
            <person name="LaButti K."/>
            <person name="Lipzen A."/>
            <person name="Ng V."/>
            <person name="Riley R."/>
            <person name="Sandor L."/>
            <person name="Barry K."/>
            <person name="Martinez A.T."/>
            <person name="Xiao Y."/>
            <person name="Gibbons J.G."/>
            <person name="Terashima K."/>
            <person name="Hibbett D.S."/>
            <person name="Grigoriev I.V."/>
        </authorList>
    </citation>
    <scope>NUCLEOTIDE SEQUENCE</scope>
    <source>
        <strain evidence="1">ET3784</strain>
    </source>
</reference>
<dbReference type="Proteomes" id="UP001176059">
    <property type="component" value="Unassembled WGS sequence"/>
</dbReference>
<reference evidence="1" key="2">
    <citation type="journal article" date="2023" name="Proc. Natl. Acad. Sci. U.S.A.">
        <title>A global phylogenomic analysis of the shiitake genus Lentinula.</title>
        <authorList>
            <person name="Sierra-Patev S."/>
            <person name="Min B."/>
            <person name="Naranjo-Ortiz M."/>
            <person name="Looney B."/>
            <person name="Konkel Z."/>
            <person name="Slot J.C."/>
            <person name="Sakamoto Y."/>
            <person name="Steenwyk J.L."/>
            <person name="Rokas A."/>
            <person name="Carro J."/>
            <person name="Camarero S."/>
            <person name="Ferreira P."/>
            <person name="Molpeceres G."/>
            <person name="Ruiz-Duenas F.J."/>
            <person name="Serrano A."/>
            <person name="Henrissat B."/>
            <person name="Drula E."/>
            <person name="Hughes K.W."/>
            <person name="Mata J.L."/>
            <person name="Ishikawa N.K."/>
            <person name="Vargas-Isla R."/>
            <person name="Ushijima S."/>
            <person name="Smith C.A."/>
            <person name="Donoghue J."/>
            <person name="Ahrendt S."/>
            <person name="Andreopoulos W."/>
            <person name="He G."/>
            <person name="LaButti K."/>
            <person name="Lipzen A."/>
            <person name="Ng V."/>
            <person name="Riley R."/>
            <person name="Sandor L."/>
            <person name="Barry K."/>
            <person name="Martinez A.T."/>
            <person name="Xiao Y."/>
            <person name="Gibbons J.G."/>
            <person name="Terashima K."/>
            <person name="Grigoriev I.V."/>
            <person name="Hibbett D."/>
        </authorList>
    </citation>
    <scope>NUCLEOTIDE SEQUENCE</scope>
    <source>
        <strain evidence="1">ET3784</strain>
    </source>
</reference>
<name>A0AA38JJ01_9AGAR</name>
<keyword evidence="2" id="KW-1185">Reference proteome</keyword>
<evidence type="ECO:0000313" key="2">
    <source>
        <dbReference type="Proteomes" id="UP001176059"/>
    </source>
</evidence>
<protein>
    <submittedName>
        <fullName evidence="1">Uncharacterized protein</fullName>
    </submittedName>
</protein>
<accession>A0AA38JJ01</accession>
<evidence type="ECO:0000313" key="1">
    <source>
        <dbReference type="EMBL" id="KAJ3731615.1"/>
    </source>
</evidence>
<dbReference type="EMBL" id="JANVFO010000029">
    <property type="protein sequence ID" value="KAJ3731615.1"/>
    <property type="molecule type" value="Genomic_DNA"/>
</dbReference>
<dbReference type="AlphaFoldDB" id="A0AA38JJ01"/>
<feature type="non-terminal residue" evidence="1">
    <location>
        <position position="1"/>
    </location>
</feature>
<organism evidence="1 2">
    <name type="scientific">Lentinula guzmanii</name>
    <dbReference type="NCBI Taxonomy" id="2804957"/>
    <lineage>
        <taxon>Eukaryota</taxon>
        <taxon>Fungi</taxon>
        <taxon>Dikarya</taxon>
        <taxon>Basidiomycota</taxon>
        <taxon>Agaricomycotina</taxon>
        <taxon>Agaricomycetes</taxon>
        <taxon>Agaricomycetidae</taxon>
        <taxon>Agaricales</taxon>
        <taxon>Marasmiineae</taxon>
        <taxon>Omphalotaceae</taxon>
        <taxon>Lentinula</taxon>
    </lineage>
</organism>
<proteinExistence type="predicted"/>
<sequence>ELMPNPRIELPWVCLWKGQNNCAFITTMGFDVKTFRFILEGPGHFAELWDNTPIPRDDVSSRGAPHIGGRSL</sequence>
<feature type="non-terminal residue" evidence="1">
    <location>
        <position position="72"/>
    </location>
</feature>